<keyword evidence="2" id="KW-1185">Reference proteome</keyword>
<proteinExistence type="predicted"/>
<gene>
    <name evidence="1" type="ORF">BV394_02070</name>
</gene>
<evidence type="ECO:0000313" key="2">
    <source>
        <dbReference type="Proteomes" id="UP000187266"/>
    </source>
</evidence>
<dbReference type="AlphaFoldDB" id="A0A1U7DFC8"/>
<accession>A0A1U7DFC8</accession>
<reference evidence="1 2" key="1">
    <citation type="submission" date="2017-01" db="EMBL/GenBank/DDBJ databases">
        <title>Genomic analysis of Xuhuaishuia manganoxidans DY6-4.</title>
        <authorList>
            <person name="Wang X."/>
        </authorList>
    </citation>
    <scope>NUCLEOTIDE SEQUENCE [LARGE SCALE GENOMIC DNA]</scope>
    <source>
        <strain evidence="1 2">DY6-4</strain>
    </source>
</reference>
<sequence>MVESIADALNRKLPVGNEDQFRENLSLTFAAVLDGHDSYAWPPQASFVKHISRRGAAPVKAPETFAASSRDESAAKLMREGAAVPEAFVWGPASGRLLSGLVDRATLDRYREGSVRQYLDLYRSDAAKVMEGRFGAVVHSYFGRDAA</sequence>
<organism evidence="1 2">
    <name type="scientific">Brevirhabdus pacifica</name>
    <dbReference type="NCBI Taxonomy" id="1267768"/>
    <lineage>
        <taxon>Bacteria</taxon>
        <taxon>Pseudomonadati</taxon>
        <taxon>Pseudomonadota</taxon>
        <taxon>Alphaproteobacteria</taxon>
        <taxon>Rhodobacterales</taxon>
        <taxon>Paracoccaceae</taxon>
        <taxon>Brevirhabdus</taxon>
    </lineage>
</organism>
<dbReference type="EMBL" id="CP019124">
    <property type="protein sequence ID" value="APX88666.1"/>
    <property type="molecule type" value="Genomic_DNA"/>
</dbReference>
<dbReference type="STRING" id="1267768.BV394_02070"/>
<dbReference type="Proteomes" id="UP000187266">
    <property type="component" value="Chromosome"/>
</dbReference>
<evidence type="ECO:0000313" key="1">
    <source>
        <dbReference type="EMBL" id="APX88666.1"/>
    </source>
</evidence>
<protein>
    <submittedName>
        <fullName evidence="1">Uncharacterized protein</fullName>
    </submittedName>
</protein>
<name>A0A1U7DFC8_9RHOB</name>